<evidence type="ECO:0000259" key="5">
    <source>
        <dbReference type="Pfam" id="PF04357"/>
    </source>
</evidence>
<dbReference type="PANTHER" id="PTHR36985">
    <property type="entry name" value="TRANSLOCATION AND ASSEMBLY MODULE SUBUNIT TAMB"/>
    <property type="match status" value="1"/>
</dbReference>
<dbReference type="AlphaFoldDB" id="Q30RG8"/>
<dbReference type="STRING" id="326298.Suden_1135"/>
<dbReference type="EMBL" id="CP000153">
    <property type="protein sequence ID" value="ABB44413.1"/>
    <property type="molecule type" value="Genomic_DNA"/>
</dbReference>
<evidence type="ECO:0000256" key="1">
    <source>
        <dbReference type="ARBA" id="ARBA00004167"/>
    </source>
</evidence>
<comment type="subcellular location">
    <subcellularLocation>
        <location evidence="1">Membrane</location>
        <topology evidence="1">Single-pass membrane protein</topology>
    </subcellularLocation>
</comment>
<keyword evidence="4" id="KW-0472">Membrane</keyword>
<organism evidence="6 7">
    <name type="scientific">Sulfurimonas denitrificans (strain ATCC 33889 / DSM 1251)</name>
    <name type="common">Thiomicrospira denitrificans (strain ATCC 33889 / DSM 1251)</name>
    <dbReference type="NCBI Taxonomy" id="326298"/>
    <lineage>
        <taxon>Bacteria</taxon>
        <taxon>Pseudomonadati</taxon>
        <taxon>Campylobacterota</taxon>
        <taxon>Epsilonproteobacteria</taxon>
        <taxon>Campylobacterales</taxon>
        <taxon>Sulfurimonadaceae</taxon>
        <taxon>Sulfurimonas</taxon>
    </lineage>
</organism>
<dbReference type="GO" id="GO:0009306">
    <property type="term" value="P:protein secretion"/>
    <property type="evidence" value="ECO:0007669"/>
    <property type="project" value="InterPro"/>
</dbReference>
<keyword evidence="7" id="KW-1185">Reference proteome</keyword>
<dbReference type="KEGG" id="tdn:Suden_1135"/>
<keyword evidence="2" id="KW-0812">Transmembrane</keyword>
<evidence type="ECO:0000256" key="4">
    <source>
        <dbReference type="ARBA" id="ARBA00023136"/>
    </source>
</evidence>
<name>Q30RG8_SULDN</name>
<evidence type="ECO:0000256" key="2">
    <source>
        <dbReference type="ARBA" id="ARBA00022692"/>
    </source>
</evidence>
<dbReference type="HOGENOM" id="CLU_332855_0_0_7"/>
<proteinExistence type="predicted"/>
<dbReference type="eggNOG" id="COG2911">
    <property type="taxonomic scope" value="Bacteria"/>
</dbReference>
<dbReference type="GO" id="GO:0005886">
    <property type="term" value="C:plasma membrane"/>
    <property type="evidence" value="ECO:0007669"/>
    <property type="project" value="InterPro"/>
</dbReference>
<dbReference type="InterPro" id="IPR007452">
    <property type="entry name" value="TamB_C"/>
</dbReference>
<feature type="domain" description="Translocation and assembly module TamB C-terminal" evidence="5">
    <location>
        <begin position="581"/>
        <end position="854"/>
    </location>
</feature>
<evidence type="ECO:0000256" key="3">
    <source>
        <dbReference type="ARBA" id="ARBA00022989"/>
    </source>
</evidence>
<dbReference type="PANTHER" id="PTHR36985:SF1">
    <property type="entry name" value="TRANSLOCATION AND ASSEMBLY MODULE SUBUNIT TAMB"/>
    <property type="match status" value="1"/>
</dbReference>
<dbReference type="Pfam" id="PF04357">
    <property type="entry name" value="TamB"/>
    <property type="match status" value="1"/>
</dbReference>
<dbReference type="GO" id="GO:0097347">
    <property type="term" value="C:TAM protein secretion complex"/>
    <property type="evidence" value="ECO:0007669"/>
    <property type="project" value="TreeGrafter"/>
</dbReference>
<gene>
    <name evidence="6" type="ordered locus">Suden_1135</name>
</gene>
<sequence length="859" mass="98177">MALFVFFQKDIAPALAEKYLKEFNIEYKELRGTLFSGVEIYGFIYEDSLHVDKLSIKYNFLSLLNPTPRVDYIAASGVKIDLDKLLLSLKNSDESSHIAFNISKIEVNNGVLNYQKEKVLFDLSADELSFRDALDIEKISLHVKTKYADAEFLGYFKDETLRGALSFTLVDFIEKKYISTLAYKPKKIEADIWINSQEINLVTTLKEATPKYLPDFLIKDIKLKLRYLFESKDLTLKADYSATYKEFEVAIIQDAKMDKNLHVSSQIAAEIITKDIDIAFDRFVIDLEHNPDESYAKFSAKDIEADFKTLDFIKYTINADTAYAKFDANLSLENNETLLESNIYPKKEFLHYKEYDLKRFSKVTLMAREKNSNISMFVKSDIASISMLANEEGADGYVYIGSAIFDYRVDLKNKIAVVESKINSIDKFLKELQIPPFKAFFDAKVEAKSIINFKDSLEVTSSVKIPFYTLILDSKRDYSGKDNSFNFVYKDKELILNRYDVSVENQRVTSSKPSKISFNDDFDIEFKEFWIYENILLRGVLKSSDMSGDFSLFSESYHYKSKEADVMLKLDLHAIIDAQGRENISGDIEIKSGSIMYKLKKDYAISDKDIIIIQDMKESKNEDARAINIAITSSKPIKYEVEDISLLIEPSLILYKDMDSNLEIFGALSIKSGVVNLEDRVFEFDESEIYFYGGDEIDPYLNLNLHYYTTDYIDIEIYVTNRVSSPVVLFSSKPAMSQNDILSYILFDSSASSLFDTTSESKTSLNTLLLGSGIKKIVNSSGVLRVDTLNILTNKEGTLGYEVGARFNKNIRIVYKNDEISSLILQYSLSKSLRVDVDVKETGQGVSIIYIKDFDIHTP</sequence>
<evidence type="ECO:0000313" key="7">
    <source>
        <dbReference type="Proteomes" id="UP000002714"/>
    </source>
</evidence>
<accession>Q30RG8</accession>
<reference evidence="6 7" key="1">
    <citation type="journal article" date="2008" name="Appl. Environ. Microbiol.">
        <title>Genome of the epsilonproteobacterial chemolithoautotroph Sulfurimonas denitrificans.</title>
        <authorList>
            <person name="Sievert S.M."/>
            <person name="Scott K.M."/>
            <person name="Klotz M.G."/>
            <person name="Chain P.S.G."/>
            <person name="Hauser L.J."/>
            <person name="Hemp J."/>
            <person name="Huegler M."/>
            <person name="Land M."/>
            <person name="Lapidus A."/>
            <person name="Larimer F.W."/>
            <person name="Lucas S."/>
            <person name="Malfatti S.A."/>
            <person name="Meyer F."/>
            <person name="Paulsen I.T."/>
            <person name="Ren Q."/>
            <person name="Simon J."/>
            <person name="Bailey K."/>
            <person name="Diaz E."/>
            <person name="Fitzpatrick K.A."/>
            <person name="Glover B."/>
            <person name="Gwatney N."/>
            <person name="Korajkic A."/>
            <person name="Long A."/>
            <person name="Mobberley J.M."/>
            <person name="Pantry S.N."/>
            <person name="Pazder G."/>
            <person name="Peterson S."/>
            <person name="Quintanilla J.D."/>
            <person name="Sprinkle R."/>
            <person name="Stephens J."/>
            <person name="Thomas P."/>
            <person name="Vaughn R."/>
            <person name="Weber M.J."/>
            <person name="Wooten L.L."/>
        </authorList>
    </citation>
    <scope>NUCLEOTIDE SEQUENCE [LARGE SCALE GENOMIC DNA]</scope>
    <source>
        <strain evidence="7">ATCC 33889 / DSM 1251</strain>
    </source>
</reference>
<dbReference type="Proteomes" id="UP000002714">
    <property type="component" value="Chromosome"/>
</dbReference>
<keyword evidence="3" id="KW-1133">Transmembrane helix</keyword>
<evidence type="ECO:0000313" key="6">
    <source>
        <dbReference type="EMBL" id="ABB44413.1"/>
    </source>
</evidence>
<protein>
    <recommendedName>
        <fullName evidence="5">Translocation and assembly module TamB C-terminal domain-containing protein</fullName>
    </recommendedName>
</protein>